<organism evidence="3 4">
    <name type="scientific">Trachipleistophora hominis</name>
    <name type="common">Microsporidian parasite</name>
    <dbReference type="NCBI Taxonomy" id="72359"/>
    <lineage>
        <taxon>Eukaryota</taxon>
        <taxon>Fungi</taxon>
        <taxon>Fungi incertae sedis</taxon>
        <taxon>Microsporidia</taxon>
        <taxon>Pleistophoridae</taxon>
        <taxon>Trachipleistophora</taxon>
    </lineage>
</organism>
<dbReference type="InParanoid" id="L7JUF6"/>
<evidence type="ECO:0000313" key="4">
    <source>
        <dbReference type="Proteomes" id="UP000011185"/>
    </source>
</evidence>
<dbReference type="VEuPathDB" id="MicrosporidiaDB:THOM_1947"/>
<feature type="signal peptide" evidence="2">
    <location>
        <begin position="1"/>
        <end position="17"/>
    </location>
</feature>
<dbReference type="Proteomes" id="UP000011185">
    <property type="component" value="Unassembled WGS sequence"/>
</dbReference>
<proteinExistence type="predicted"/>
<name>L7JUF6_TRAHO</name>
<feature type="transmembrane region" description="Helical" evidence="1">
    <location>
        <begin position="280"/>
        <end position="302"/>
    </location>
</feature>
<protein>
    <submittedName>
        <fullName evidence="3">Uncharacterized protein</fullName>
    </submittedName>
</protein>
<dbReference type="HOGENOM" id="CLU_906692_0_0_1"/>
<keyword evidence="2" id="KW-0732">Signal</keyword>
<dbReference type="AlphaFoldDB" id="L7JUF6"/>
<accession>L7JUF6</accession>
<dbReference type="EMBL" id="JH993988">
    <property type="protein sequence ID" value="ELQ75113.1"/>
    <property type="molecule type" value="Genomic_DNA"/>
</dbReference>
<gene>
    <name evidence="3" type="ORF">THOM_1947</name>
</gene>
<evidence type="ECO:0000256" key="1">
    <source>
        <dbReference type="SAM" id="Phobius"/>
    </source>
</evidence>
<reference evidence="3 4" key="1">
    <citation type="journal article" date="2012" name="PLoS Pathog.">
        <title>The genome of the obligate intracellular parasite Trachipleistophora hominis: new insights into microsporidian genome dynamics and reductive evolution.</title>
        <authorList>
            <person name="Heinz E."/>
            <person name="Williams T.A."/>
            <person name="Nakjang S."/>
            <person name="Noel C.J."/>
            <person name="Swan D.C."/>
            <person name="Goldberg A.V."/>
            <person name="Harris S.R."/>
            <person name="Weinmaier T."/>
            <person name="Markert S."/>
            <person name="Becher D."/>
            <person name="Bernhardt J."/>
            <person name="Dagan T."/>
            <person name="Hacker C."/>
            <person name="Lucocq J.M."/>
            <person name="Schweder T."/>
            <person name="Rattei T."/>
            <person name="Hall N."/>
            <person name="Hirt R.P."/>
            <person name="Embley T.M."/>
        </authorList>
    </citation>
    <scope>NUCLEOTIDE SEQUENCE [LARGE SCALE GENOMIC DNA]</scope>
</reference>
<keyword evidence="1" id="KW-1133">Transmembrane helix</keyword>
<evidence type="ECO:0000256" key="2">
    <source>
        <dbReference type="SAM" id="SignalP"/>
    </source>
</evidence>
<feature type="chain" id="PRO_5003979037" evidence="2">
    <location>
        <begin position="18"/>
        <end position="307"/>
    </location>
</feature>
<keyword evidence="1" id="KW-0472">Membrane</keyword>
<sequence length="307" mass="35485">MMLNVLPFISFLRFTLQTNDDTCKDVINTKFNMREAKESTCNNKISETDANIPNCEAEKCECGYKQQPIDSLVEFPFHLVSKCVLEDERALSMTKKLQKSFNSRVAEYCTEVFSECNRRLSGAYQRFTSWTEDLNTLRRKGLKELLKSFIKACAKGSRTLLQAPTKCTDYSWRGRTKMPIHGAESSSKKDKCIQAEENDIKTTLQQDSEDGSFTYNYEEAYPPWWYEQLKNAMEDSMYNPIGIGTNKKVDDQKTCENVKAESTEEENTKKNMNTYTKFKVAAGIFLVVFCCLLMVYIGYGIYSRWFK</sequence>
<keyword evidence="4" id="KW-1185">Reference proteome</keyword>
<keyword evidence="1" id="KW-0812">Transmembrane</keyword>
<evidence type="ECO:0000313" key="3">
    <source>
        <dbReference type="EMBL" id="ELQ75113.1"/>
    </source>
</evidence>